<dbReference type="NCBIfam" id="NF010748">
    <property type="entry name" value="PRK14150.1"/>
    <property type="match status" value="1"/>
</dbReference>
<dbReference type="PANTHER" id="PTHR21237">
    <property type="entry name" value="GRPE PROTEIN"/>
    <property type="match status" value="1"/>
</dbReference>
<accession>A0A3B1B385</accession>
<comment type="subcellular location">
    <subcellularLocation>
        <location evidence="1">Cytoplasm</location>
    </subcellularLocation>
</comment>
<keyword evidence="4" id="KW-0963">Cytoplasm</keyword>
<dbReference type="Pfam" id="PF01025">
    <property type="entry name" value="GrpE"/>
    <property type="match status" value="1"/>
</dbReference>
<dbReference type="GO" id="GO:0005829">
    <property type="term" value="C:cytosol"/>
    <property type="evidence" value="ECO:0007669"/>
    <property type="project" value="TreeGrafter"/>
</dbReference>
<organism evidence="8">
    <name type="scientific">hydrothermal vent metagenome</name>
    <dbReference type="NCBI Taxonomy" id="652676"/>
    <lineage>
        <taxon>unclassified sequences</taxon>
        <taxon>metagenomes</taxon>
        <taxon>ecological metagenomes</taxon>
    </lineage>
</organism>
<sequence length="195" mass="21579">MTNTQEAEQTAAVTDAETETEEEQVPDIDSEAEADVAPAEEDMTLLLEDARSKADEHWDIAVRAKAELENLRKRHDRDLANAHKYALERFVSELLPVRDSMELGLDAAHGENADLDKLREGTELTLNLLSAAMDKFNIEAIDPQDQTFDPALHQAMSMQPVEGVDPNTVVNVVQKGYTLNGRLVRPAMVIVSQAT</sequence>
<dbReference type="Gene3D" id="2.30.22.10">
    <property type="entry name" value="Head domain of nucleotide exchange factor GrpE"/>
    <property type="match status" value="1"/>
</dbReference>
<keyword evidence="5 8" id="KW-0346">Stress response</keyword>
<dbReference type="NCBIfam" id="NF010737">
    <property type="entry name" value="PRK14139.1"/>
    <property type="match status" value="1"/>
</dbReference>
<reference evidence="8" key="1">
    <citation type="submission" date="2018-06" db="EMBL/GenBank/DDBJ databases">
        <authorList>
            <person name="Zhirakovskaya E."/>
        </authorList>
    </citation>
    <scope>NUCLEOTIDE SEQUENCE</scope>
</reference>
<dbReference type="Gene3D" id="3.90.20.20">
    <property type="match status" value="1"/>
</dbReference>
<dbReference type="InterPro" id="IPR009012">
    <property type="entry name" value="GrpE_head"/>
</dbReference>
<comment type="similarity">
    <text evidence="2">Belongs to the GrpE family.</text>
</comment>
<dbReference type="GO" id="GO:0042803">
    <property type="term" value="F:protein homodimerization activity"/>
    <property type="evidence" value="ECO:0007669"/>
    <property type="project" value="InterPro"/>
</dbReference>
<evidence type="ECO:0000256" key="3">
    <source>
        <dbReference type="ARBA" id="ARBA00011738"/>
    </source>
</evidence>
<evidence type="ECO:0000256" key="7">
    <source>
        <dbReference type="SAM" id="MobiDB-lite"/>
    </source>
</evidence>
<name>A0A3B1B385_9ZZZZ</name>
<feature type="compositionally biased region" description="Low complexity" evidence="7">
    <location>
        <begin position="1"/>
        <end position="15"/>
    </location>
</feature>
<comment type="subunit">
    <text evidence="3">Homodimer.</text>
</comment>
<dbReference type="InterPro" id="IPR013805">
    <property type="entry name" value="GrpE_CC"/>
</dbReference>
<dbReference type="AlphaFoldDB" id="A0A3B1B385"/>
<dbReference type="SUPFAM" id="SSF58014">
    <property type="entry name" value="Coiled-coil domain of nucleotide exchange factor GrpE"/>
    <property type="match status" value="1"/>
</dbReference>
<evidence type="ECO:0000313" key="8">
    <source>
        <dbReference type="EMBL" id="VAX05918.1"/>
    </source>
</evidence>
<dbReference type="SUPFAM" id="SSF51064">
    <property type="entry name" value="Head domain of nucleotide exchange factor GrpE"/>
    <property type="match status" value="1"/>
</dbReference>
<evidence type="ECO:0000256" key="4">
    <source>
        <dbReference type="ARBA" id="ARBA00022490"/>
    </source>
</evidence>
<proteinExistence type="inferred from homology"/>
<evidence type="ECO:0000256" key="1">
    <source>
        <dbReference type="ARBA" id="ARBA00004496"/>
    </source>
</evidence>
<feature type="region of interest" description="Disordered" evidence="7">
    <location>
        <begin position="1"/>
        <end position="40"/>
    </location>
</feature>
<dbReference type="GO" id="GO:0051082">
    <property type="term" value="F:unfolded protein binding"/>
    <property type="evidence" value="ECO:0007669"/>
    <property type="project" value="TreeGrafter"/>
</dbReference>
<evidence type="ECO:0000256" key="2">
    <source>
        <dbReference type="ARBA" id="ARBA00009054"/>
    </source>
</evidence>
<dbReference type="PANTHER" id="PTHR21237:SF23">
    <property type="entry name" value="GRPE PROTEIN HOMOLOG, MITOCHONDRIAL"/>
    <property type="match status" value="1"/>
</dbReference>
<protein>
    <submittedName>
        <fullName evidence="8">Heat shock protein GrpE</fullName>
    </submittedName>
</protein>
<feature type="compositionally biased region" description="Acidic residues" evidence="7">
    <location>
        <begin position="16"/>
        <end position="40"/>
    </location>
</feature>
<keyword evidence="6" id="KW-0143">Chaperone</keyword>
<dbReference type="PRINTS" id="PR00773">
    <property type="entry name" value="GRPEPROTEIN"/>
</dbReference>
<dbReference type="GO" id="GO:0000774">
    <property type="term" value="F:adenyl-nucleotide exchange factor activity"/>
    <property type="evidence" value="ECO:0007669"/>
    <property type="project" value="InterPro"/>
</dbReference>
<dbReference type="FunFam" id="2.30.22.10:FF:000001">
    <property type="entry name" value="Protein GrpE"/>
    <property type="match status" value="1"/>
</dbReference>
<dbReference type="InterPro" id="IPR000740">
    <property type="entry name" value="GrpE"/>
</dbReference>
<dbReference type="GO" id="GO:0006457">
    <property type="term" value="P:protein folding"/>
    <property type="evidence" value="ECO:0007669"/>
    <property type="project" value="InterPro"/>
</dbReference>
<dbReference type="EMBL" id="UOFX01000010">
    <property type="protein sequence ID" value="VAX05918.1"/>
    <property type="molecule type" value="Genomic_DNA"/>
</dbReference>
<dbReference type="HAMAP" id="MF_01151">
    <property type="entry name" value="GrpE"/>
    <property type="match status" value="1"/>
</dbReference>
<evidence type="ECO:0000256" key="6">
    <source>
        <dbReference type="ARBA" id="ARBA00023186"/>
    </source>
</evidence>
<dbReference type="PROSITE" id="PS01071">
    <property type="entry name" value="GRPE"/>
    <property type="match status" value="1"/>
</dbReference>
<dbReference type="GO" id="GO:0051087">
    <property type="term" value="F:protein-folding chaperone binding"/>
    <property type="evidence" value="ECO:0007669"/>
    <property type="project" value="InterPro"/>
</dbReference>
<dbReference type="CDD" id="cd00446">
    <property type="entry name" value="GrpE"/>
    <property type="match status" value="1"/>
</dbReference>
<evidence type="ECO:0000256" key="5">
    <source>
        <dbReference type="ARBA" id="ARBA00023016"/>
    </source>
</evidence>
<gene>
    <name evidence="8" type="ORF">MNBD_GAMMA26-625</name>
</gene>